<reference evidence="2" key="1">
    <citation type="submission" date="2024-04" db="EMBL/GenBank/DDBJ databases">
        <title>Salinicola lusitanus LLJ914,a marine bacterium isolated from the Okinawa Trough.</title>
        <authorList>
            <person name="Li J."/>
        </authorList>
    </citation>
    <scope>NUCLEOTIDE SEQUENCE [LARGE SCALE GENOMIC DNA]</scope>
</reference>
<dbReference type="AlphaFoldDB" id="A0AAW0P157"/>
<gene>
    <name evidence="1" type="ORF">WMY93_015678</name>
</gene>
<name>A0AAW0P157_9GOBI</name>
<evidence type="ECO:0000313" key="2">
    <source>
        <dbReference type="Proteomes" id="UP001460270"/>
    </source>
</evidence>
<keyword evidence="2" id="KW-1185">Reference proteome</keyword>
<protein>
    <submittedName>
        <fullName evidence="1">Uncharacterized protein</fullName>
    </submittedName>
</protein>
<sequence>MAGCAAEEKTFRRFLELFLREMRMPLQESDPLPTRPVSDLLAEDELEGECLDLSWRGWALLRAAALRVTPTRGGLELEPWAAGVLRLGSDVLKRSRRYRTLAGSSDRRTATASPQHRVPLKDTAEPSAYVQEMRSASGGCAAAWPAPLRHARTRTPAQTDCARACGHVSVTARPQLGAQMSLFGVHSSIMCLCEAFNRSTEATSHCSCVTRRVKGDMIPHNKRITSSESYRFIFRTA</sequence>
<proteinExistence type="predicted"/>
<dbReference type="Proteomes" id="UP001460270">
    <property type="component" value="Unassembled WGS sequence"/>
</dbReference>
<comment type="caution">
    <text evidence="1">The sequence shown here is derived from an EMBL/GenBank/DDBJ whole genome shotgun (WGS) entry which is preliminary data.</text>
</comment>
<evidence type="ECO:0000313" key="1">
    <source>
        <dbReference type="EMBL" id="KAK7907066.1"/>
    </source>
</evidence>
<organism evidence="1 2">
    <name type="scientific">Mugilogobius chulae</name>
    <name type="common">yellowstripe goby</name>
    <dbReference type="NCBI Taxonomy" id="88201"/>
    <lineage>
        <taxon>Eukaryota</taxon>
        <taxon>Metazoa</taxon>
        <taxon>Chordata</taxon>
        <taxon>Craniata</taxon>
        <taxon>Vertebrata</taxon>
        <taxon>Euteleostomi</taxon>
        <taxon>Actinopterygii</taxon>
        <taxon>Neopterygii</taxon>
        <taxon>Teleostei</taxon>
        <taxon>Neoteleostei</taxon>
        <taxon>Acanthomorphata</taxon>
        <taxon>Gobiaria</taxon>
        <taxon>Gobiiformes</taxon>
        <taxon>Gobioidei</taxon>
        <taxon>Gobiidae</taxon>
        <taxon>Gobionellinae</taxon>
        <taxon>Mugilogobius</taxon>
    </lineage>
</organism>
<accession>A0AAW0P157</accession>
<dbReference type="EMBL" id="JBBPFD010000011">
    <property type="protein sequence ID" value="KAK7907066.1"/>
    <property type="molecule type" value="Genomic_DNA"/>
</dbReference>